<reference evidence="3 4" key="1">
    <citation type="submission" date="2017-03" db="EMBL/GenBank/DDBJ databases">
        <title>Genome sequence of Paracoccus contaminans isolated from a water microcosm.</title>
        <authorList>
            <person name="Aurass P."/>
            <person name="Karste S."/>
            <person name="Trost E."/>
            <person name="Glaeser S.P."/>
            <person name="Kaempfer P."/>
            <person name="Flieger A."/>
        </authorList>
    </citation>
    <scope>NUCLEOTIDE SEQUENCE [LARGE SCALE GENOMIC DNA]</scope>
    <source>
        <strain evidence="4">RKI 16-01929T\LMG 29738T\CCM 8701T\CIP 111112T</strain>
    </source>
</reference>
<comment type="similarity">
    <text evidence="1">Belongs to the metallo-beta-lactamase superfamily. Class-B beta-lactamase family.</text>
</comment>
<dbReference type="GO" id="GO:0016787">
    <property type="term" value="F:hydrolase activity"/>
    <property type="evidence" value="ECO:0007669"/>
    <property type="project" value="UniProtKB-KW"/>
</dbReference>
<gene>
    <name evidence="3" type="ORF">B0A89_07895</name>
</gene>
<dbReference type="GO" id="GO:0017001">
    <property type="term" value="P:antibiotic catabolic process"/>
    <property type="evidence" value="ECO:0007669"/>
    <property type="project" value="UniProtKB-ARBA"/>
</dbReference>
<dbReference type="InterPro" id="IPR036866">
    <property type="entry name" value="RibonucZ/Hydroxyglut_hydro"/>
</dbReference>
<dbReference type="KEGG" id="pcon:B0A89_07895"/>
<dbReference type="Gene3D" id="3.60.15.10">
    <property type="entry name" value="Ribonuclease Z/Hydroxyacylglutathione hydrolase-like"/>
    <property type="match status" value="1"/>
</dbReference>
<accession>A0A1W6CXI2</accession>
<sequence>MFVPVLTACLAAAPHDCAPRLLPAGAGADMAACRTAGESAAAAWLAAHPGLTGRGWTCAPLDAAPALALIEIAPGVLVSRGADEPLSPANRGRIANLGVVIGERQVAVIDPGGTREQGEALLAAIRARTGLPIGPVILTHMHPDHIAGAEVFAEAGGEVIADARLPAALARRRAAWMETIPAQIGASAWAGTALIDPARTVADETVIELGGTALTLTPVPAAHTDTDLTVRDSRSGTLFTGDLVFRGLTPVVDASLSGWLAWLAAPAADTAHVVPGHGPVAASLVAATADEGRYLAALRDAVRAALDTGQGLSGAVPAIMAAMAPLAPGWADFEATTARNAAAAWAEMEWE</sequence>
<dbReference type="OrthoDB" id="420651at2"/>
<keyword evidence="3" id="KW-0378">Hydrolase</keyword>
<feature type="domain" description="Metallo-beta-lactamase" evidence="2">
    <location>
        <begin position="94"/>
        <end position="277"/>
    </location>
</feature>
<keyword evidence="4" id="KW-1185">Reference proteome</keyword>
<organism evidence="3 4">
    <name type="scientific">Paracoccus contaminans</name>
    <dbReference type="NCBI Taxonomy" id="1945662"/>
    <lineage>
        <taxon>Bacteria</taxon>
        <taxon>Pseudomonadati</taxon>
        <taxon>Pseudomonadota</taxon>
        <taxon>Alphaproteobacteria</taxon>
        <taxon>Rhodobacterales</taxon>
        <taxon>Paracoccaceae</taxon>
        <taxon>Paracoccus</taxon>
    </lineage>
</organism>
<dbReference type="RefSeq" id="WP_085378832.1">
    <property type="nucleotide sequence ID" value="NZ_CP020612.1"/>
</dbReference>
<dbReference type="PANTHER" id="PTHR42951:SF4">
    <property type="entry name" value="ACYL-COENZYME A THIOESTERASE MBLAC2"/>
    <property type="match status" value="1"/>
</dbReference>
<dbReference type="SMART" id="SM00849">
    <property type="entry name" value="Lactamase_B"/>
    <property type="match status" value="1"/>
</dbReference>
<proteinExistence type="inferred from homology"/>
<evidence type="ECO:0000313" key="4">
    <source>
        <dbReference type="Proteomes" id="UP000193017"/>
    </source>
</evidence>
<dbReference type="STRING" id="1945662.B0A89_07895"/>
<name>A0A1W6CXI2_9RHOB</name>
<dbReference type="InterPro" id="IPR001279">
    <property type="entry name" value="Metallo-B-lactamas"/>
</dbReference>
<dbReference type="AlphaFoldDB" id="A0A1W6CXI2"/>
<dbReference type="NCBIfam" id="TIGR04559">
    <property type="entry name" value="SoxH_rel_PQQ_2"/>
    <property type="match status" value="1"/>
</dbReference>
<evidence type="ECO:0000313" key="3">
    <source>
        <dbReference type="EMBL" id="ARJ69556.1"/>
    </source>
</evidence>
<protein>
    <submittedName>
        <fullName evidence="3">MBL fold metallo-hydrolase</fullName>
    </submittedName>
</protein>
<evidence type="ECO:0000259" key="2">
    <source>
        <dbReference type="SMART" id="SM00849"/>
    </source>
</evidence>
<dbReference type="PANTHER" id="PTHR42951">
    <property type="entry name" value="METALLO-BETA-LACTAMASE DOMAIN-CONTAINING"/>
    <property type="match status" value="1"/>
</dbReference>
<dbReference type="InterPro" id="IPR050855">
    <property type="entry name" value="NDM-1-like"/>
</dbReference>
<dbReference type="Proteomes" id="UP000193017">
    <property type="component" value="Chromosome"/>
</dbReference>
<dbReference type="InterPro" id="IPR030829">
    <property type="entry name" value="SoxH-rel_PQQ_2"/>
</dbReference>
<dbReference type="EMBL" id="CP020612">
    <property type="protein sequence ID" value="ARJ69556.1"/>
    <property type="molecule type" value="Genomic_DNA"/>
</dbReference>
<dbReference type="Pfam" id="PF00753">
    <property type="entry name" value="Lactamase_B"/>
    <property type="match status" value="1"/>
</dbReference>
<dbReference type="SUPFAM" id="SSF56281">
    <property type="entry name" value="Metallo-hydrolase/oxidoreductase"/>
    <property type="match status" value="1"/>
</dbReference>
<dbReference type="CDD" id="cd16282">
    <property type="entry name" value="metallo-hydrolase-like_MBL-fold"/>
    <property type="match status" value="1"/>
</dbReference>
<evidence type="ECO:0000256" key="1">
    <source>
        <dbReference type="ARBA" id="ARBA00005250"/>
    </source>
</evidence>